<gene>
    <name evidence="2" type="ORF">E6P75_11645</name>
</gene>
<evidence type="ECO:0000256" key="1">
    <source>
        <dbReference type="ARBA" id="ARBA00023172"/>
    </source>
</evidence>
<evidence type="ECO:0000313" key="2">
    <source>
        <dbReference type="EMBL" id="MDI4510847.1"/>
    </source>
</evidence>
<sequence length="1148" mass="133137">MKLSALTFTPRLQSSQESRNRVPVVSLQELLFADLWQLWDKVQFKVGFRDSGERSLKINKKEIAKQRHKLKDTPQAKQAFNRKIANLTEIYIGLNKRGYKEFVKQSYALIDKKYSQNSTVYLKATQILTEFVVNKNKKTRLKNGYYPPPLTIKTGTKQNPYRINPNWIRQGKKISQIIALILTHWQHTNFYQTINESQKNQQVAMGWLAVSGIIFGGINDKEMLIGWLQTLSQAECLSFIDYRVIANIRYCNKKYGNERVSDINSKKSLIYNSQQICVDLVSQMWLLTVWKIPIEVRERLSEIDLEQLVLQALQSVLPEYLFEGIKLKFLLDNASYYWELLENVSIDQTMVGVLQGTENTAGLLTSQFNDLFFDDFNCRKLKTPYDLTNLVNLPTKNPEVQSDNDSALSAKIRHSDLIDEIRHIFRKKYDKKRTELKVGEKLTQQRKLALYIEDLNSLLIRFDHISEQILIKWIVSLFSSDKPVKTDTAEKYLSSIGYDWLYYTLGENLLDWEEDDFEAIYEQILDFKRIGLGNEAINYPAGRLQQLHSFAHKNFGIVKVVIPEATSEKKVRAEWISFALYQAILQQIRLNINSLEADMLLSLFILLYRTGMRKFELLGLKYSDIENLDSGQPSIIVRPNQHRRLKTDVSNRRIPLYTLLMPEELQFVLDFLQSNRSNDKHQLVFTLSNSKERLPSTFINKLLANILADIDPRKIGHVVHGFRHTAISNISLILNSDSQLASTVTGVDEPQIGQIKSELLGQNEYNQFGWYLVAGIAGHFSPERGLEYYNHFAMLSATFEITKANPAMPRKLISNLTGLNIQNFKDNAINITDEYIHLSHLRKLLYRHSLGLKHSQQPKNMAFKNILADIFDNTANSSADLFRRYSLNKLMTMLQDFNNGLSNLEISSKIKIPLDDIKLFKQRAESIANIKTTKRRKANNNGRKVRQSKPRFVDTNNPYLPMQNSFHIEFRMLHEIMKRATKFRLNFPQDWQWFITVITNRATTSHATIAFKASSQDLVDFLRFIIIAEQIFTLEWCMYAHKQSLLPSIAKGFEESELGQNDNQLDADNQTFEDRAKLLHHKLDDTQSTIIFGIKVKNPRISEPNNANEIKAPYKYMFSPLLRFFTHMMLLQDETNFSLEDLAKIGKK</sequence>
<protein>
    <submittedName>
        <fullName evidence="2">Site-specific integrase</fullName>
    </submittedName>
</protein>
<proteinExistence type="predicted"/>
<reference evidence="2" key="1">
    <citation type="submission" date="2019-04" db="EMBL/GenBank/DDBJ databases">
        <title>Moraxella osloensis CCUG 73412, isolated from corneal scrapings as causative agent of keratitis.</title>
        <authorList>
            <person name="Connolly G."/>
            <person name="Jaen-Luchoro D."/>
            <person name="Pinyeiro-Iglesias B."/>
            <person name="Curry A."/>
            <person name="Knowles S."/>
            <person name="Moore E.R.B."/>
        </authorList>
    </citation>
    <scope>NUCLEOTIDE SEQUENCE</scope>
    <source>
        <strain evidence="2">CCUG 73412</strain>
    </source>
</reference>
<keyword evidence="1" id="KW-0233">DNA recombination</keyword>
<dbReference type="GO" id="GO:0003677">
    <property type="term" value="F:DNA binding"/>
    <property type="evidence" value="ECO:0007669"/>
    <property type="project" value="InterPro"/>
</dbReference>
<comment type="caution">
    <text evidence="2">The sequence shown here is derived from an EMBL/GenBank/DDBJ whole genome shotgun (WGS) entry which is preliminary data.</text>
</comment>
<organism evidence="2">
    <name type="scientific">Faucicola osloensis</name>
    <name type="common">Moraxella osloensis</name>
    <dbReference type="NCBI Taxonomy" id="34062"/>
    <lineage>
        <taxon>Bacteria</taxon>
        <taxon>Pseudomonadati</taxon>
        <taxon>Pseudomonadota</taxon>
        <taxon>Gammaproteobacteria</taxon>
        <taxon>Moraxellales</taxon>
        <taxon>Moraxellaceae</taxon>
        <taxon>Faucicola</taxon>
    </lineage>
</organism>
<dbReference type="Gene3D" id="1.10.443.10">
    <property type="entry name" value="Intergrase catalytic core"/>
    <property type="match status" value="1"/>
</dbReference>
<dbReference type="CDD" id="cd00397">
    <property type="entry name" value="DNA_BRE_C"/>
    <property type="match status" value="1"/>
</dbReference>
<dbReference type="GO" id="GO:0015074">
    <property type="term" value="P:DNA integration"/>
    <property type="evidence" value="ECO:0007669"/>
    <property type="project" value="InterPro"/>
</dbReference>
<dbReference type="InterPro" id="IPR013762">
    <property type="entry name" value="Integrase-like_cat_sf"/>
</dbReference>
<dbReference type="InterPro" id="IPR011010">
    <property type="entry name" value="DNA_brk_join_enz"/>
</dbReference>
<dbReference type="EMBL" id="SSCJ01000013">
    <property type="protein sequence ID" value="MDI4510847.1"/>
    <property type="molecule type" value="Genomic_DNA"/>
</dbReference>
<name>A0AAW6TJ06_FAUOS</name>
<dbReference type="AlphaFoldDB" id="A0AAW6TJ06"/>
<dbReference type="GO" id="GO:0006310">
    <property type="term" value="P:DNA recombination"/>
    <property type="evidence" value="ECO:0007669"/>
    <property type="project" value="UniProtKB-KW"/>
</dbReference>
<accession>A0AAW6TJ06</accession>
<dbReference type="SUPFAM" id="SSF56349">
    <property type="entry name" value="DNA breaking-rejoining enzymes"/>
    <property type="match status" value="1"/>
</dbReference>